<keyword evidence="2" id="KW-1185">Reference proteome</keyword>
<evidence type="ECO:0000313" key="2">
    <source>
        <dbReference type="Proteomes" id="UP000245698"/>
    </source>
</evidence>
<dbReference type="Proteomes" id="UP000245698">
    <property type="component" value="Unassembled WGS sequence"/>
</dbReference>
<reference evidence="2" key="1">
    <citation type="submission" date="2016-12" db="EMBL/GenBank/DDBJ databases">
        <authorList>
            <person name="Brunel B."/>
        </authorList>
    </citation>
    <scope>NUCLEOTIDE SEQUENCE [LARGE SCALE GENOMIC DNA]</scope>
</reference>
<evidence type="ECO:0000313" key="1">
    <source>
        <dbReference type="EMBL" id="SJM32886.1"/>
    </source>
</evidence>
<gene>
    <name evidence="1" type="ORF">BQ8482_330021</name>
</gene>
<name>A0A2P9AP33_9HYPH</name>
<dbReference type="EMBL" id="FUIG01000041">
    <property type="protein sequence ID" value="SJM32886.1"/>
    <property type="molecule type" value="Genomic_DNA"/>
</dbReference>
<accession>A0A2P9AP33</accession>
<protein>
    <submittedName>
        <fullName evidence="1">Uncharacterized protein</fullName>
    </submittedName>
</protein>
<sequence length="75" mass="8506">MSTGRSTQAAKAERGPLCARTLPAFERGNFLLRLTDYSIQQSILQYAEKRMSFAQDRAALSQISETERRTPQQAR</sequence>
<proteinExistence type="predicted"/>
<dbReference type="AlphaFoldDB" id="A0A2P9AP33"/>
<organism evidence="1 2">
    <name type="scientific">Mesorhizobium delmotii</name>
    <dbReference type="NCBI Taxonomy" id="1631247"/>
    <lineage>
        <taxon>Bacteria</taxon>
        <taxon>Pseudomonadati</taxon>
        <taxon>Pseudomonadota</taxon>
        <taxon>Alphaproteobacteria</taxon>
        <taxon>Hyphomicrobiales</taxon>
        <taxon>Phyllobacteriaceae</taxon>
        <taxon>Mesorhizobium</taxon>
    </lineage>
</organism>